<keyword evidence="3" id="KW-1185">Reference proteome</keyword>
<dbReference type="Proteomes" id="UP000198415">
    <property type="component" value="Unassembled WGS sequence"/>
</dbReference>
<name>A0A238X6E0_9ACTN</name>
<dbReference type="RefSeq" id="WP_179277021.1">
    <property type="nucleotide sequence ID" value="NZ_BOMU01000040.1"/>
</dbReference>
<evidence type="ECO:0000259" key="1">
    <source>
        <dbReference type="PROSITE" id="PS51186"/>
    </source>
</evidence>
<dbReference type="Pfam" id="PF13302">
    <property type="entry name" value="Acetyltransf_3"/>
    <property type="match status" value="1"/>
</dbReference>
<dbReference type="PANTHER" id="PTHR43792">
    <property type="entry name" value="GNAT FAMILY, PUTATIVE (AFU_ORTHOLOGUE AFUA_3G00765)-RELATED-RELATED"/>
    <property type="match status" value="1"/>
</dbReference>
<dbReference type="SUPFAM" id="SSF55729">
    <property type="entry name" value="Acyl-CoA N-acyltransferases (Nat)"/>
    <property type="match status" value="1"/>
</dbReference>
<reference evidence="2 3" key="1">
    <citation type="submission" date="2017-06" db="EMBL/GenBank/DDBJ databases">
        <authorList>
            <person name="Kim H.J."/>
            <person name="Triplett B.A."/>
        </authorList>
    </citation>
    <scope>NUCLEOTIDE SEQUENCE [LARGE SCALE GENOMIC DNA]</scope>
    <source>
        <strain evidence="2 3">DSM 43151</strain>
    </source>
</reference>
<proteinExistence type="predicted"/>
<gene>
    <name evidence="2" type="ORF">SAMN06264365_10395</name>
</gene>
<dbReference type="AlphaFoldDB" id="A0A238X6E0"/>
<protein>
    <submittedName>
        <fullName evidence="2">Protein N-acetyltransferase, RimJ/RimL family</fullName>
    </submittedName>
</protein>
<accession>A0A238X6E0</accession>
<keyword evidence="2" id="KW-0808">Transferase</keyword>
<dbReference type="GO" id="GO:0016747">
    <property type="term" value="F:acyltransferase activity, transferring groups other than amino-acyl groups"/>
    <property type="evidence" value="ECO:0007669"/>
    <property type="project" value="InterPro"/>
</dbReference>
<dbReference type="InterPro" id="IPR016181">
    <property type="entry name" value="Acyl_CoA_acyltransferase"/>
</dbReference>
<dbReference type="InterPro" id="IPR051531">
    <property type="entry name" value="N-acetyltransferase"/>
</dbReference>
<sequence>MLNWAELRTERLWLDRPRIDDLAQLHAVHADPRTNMHNPAGPTTDMVRSRTMVEEWLTHWDQNGFGYWVVREDPPGEVIGAGGLRRHDVDGVSSLNLYYRFAVAAWGRGYAAELATKAVELAARDLPGVPVVAIVHPDNIASWKVAVRAGLRPAGHTQHHGGTRLLLSTPAHQKAFGFDTASTVNEVLPSSRTP</sequence>
<evidence type="ECO:0000313" key="3">
    <source>
        <dbReference type="Proteomes" id="UP000198415"/>
    </source>
</evidence>
<feature type="domain" description="N-acetyltransferase" evidence="1">
    <location>
        <begin position="10"/>
        <end position="172"/>
    </location>
</feature>
<dbReference type="PROSITE" id="PS51186">
    <property type="entry name" value="GNAT"/>
    <property type="match status" value="1"/>
</dbReference>
<dbReference type="PANTHER" id="PTHR43792:SF1">
    <property type="entry name" value="N-ACETYLTRANSFERASE DOMAIN-CONTAINING PROTEIN"/>
    <property type="match status" value="1"/>
</dbReference>
<dbReference type="InterPro" id="IPR000182">
    <property type="entry name" value="GNAT_dom"/>
</dbReference>
<organism evidence="2 3">
    <name type="scientific">Actinoplanes regularis</name>
    <dbReference type="NCBI Taxonomy" id="52697"/>
    <lineage>
        <taxon>Bacteria</taxon>
        <taxon>Bacillati</taxon>
        <taxon>Actinomycetota</taxon>
        <taxon>Actinomycetes</taxon>
        <taxon>Micromonosporales</taxon>
        <taxon>Micromonosporaceae</taxon>
        <taxon>Actinoplanes</taxon>
    </lineage>
</organism>
<dbReference type="EMBL" id="FZNR01000003">
    <property type="protein sequence ID" value="SNR54202.1"/>
    <property type="molecule type" value="Genomic_DNA"/>
</dbReference>
<dbReference type="Gene3D" id="3.40.630.30">
    <property type="match status" value="1"/>
</dbReference>
<evidence type="ECO:0000313" key="2">
    <source>
        <dbReference type="EMBL" id="SNR54202.1"/>
    </source>
</evidence>